<dbReference type="GeneID" id="302995544"/>
<feature type="domain" description="Peptidase M15C" evidence="2">
    <location>
        <begin position="153"/>
        <end position="236"/>
    </location>
</feature>
<comment type="caution">
    <text evidence="3">The sequence shown here is derived from an EMBL/GenBank/DDBJ whole genome shotgun (WGS) entry which is preliminary data.</text>
</comment>
<dbReference type="EMBL" id="SGVY01000023">
    <property type="protein sequence ID" value="TFH79713.1"/>
    <property type="molecule type" value="Genomic_DNA"/>
</dbReference>
<dbReference type="SUPFAM" id="SSF55166">
    <property type="entry name" value="Hedgehog/DD-peptidase"/>
    <property type="match status" value="1"/>
</dbReference>
<keyword evidence="1" id="KW-0732">Signal</keyword>
<dbReference type="Gene3D" id="3.30.1380.10">
    <property type="match status" value="1"/>
</dbReference>
<accession>A0A4Y8VHV4</accession>
<organism evidence="3 4">
    <name type="scientific">Segatella hominis</name>
    <dbReference type="NCBI Taxonomy" id="2518605"/>
    <lineage>
        <taxon>Bacteria</taxon>
        <taxon>Pseudomonadati</taxon>
        <taxon>Bacteroidota</taxon>
        <taxon>Bacteroidia</taxon>
        <taxon>Bacteroidales</taxon>
        <taxon>Prevotellaceae</taxon>
        <taxon>Segatella</taxon>
    </lineage>
</organism>
<dbReference type="Proteomes" id="UP000297872">
    <property type="component" value="Unassembled WGS sequence"/>
</dbReference>
<dbReference type="InterPro" id="IPR039561">
    <property type="entry name" value="Peptidase_M15C"/>
</dbReference>
<keyword evidence="4" id="KW-1185">Reference proteome</keyword>
<dbReference type="Pfam" id="PF13539">
    <property type="entry name" value="Peptidase_M15_4"/>
    <property type="match status" value="1"/>
</dbReference>
<sequence>MKKTKKNILSAEICLLLLLLSCLSLKAQNPGETVSAATIRKLGEAHFFSVSPIPDKIFQLMQGKTYKKNCSVARSELRYLRCLHVDKDGRNIVGEMVVNRTIATDVLDILRKLYDAKYPIERMRLIDYWDADDERAMRDNNSSSFNFRFISHTHTVSKHGRGLAIDINTLYNPYHKRLKNGKEVVEPATARPYLDRSKKHVYMIRKGDLCYRLFKKKGFRWGGDWKYSKDYQHFEK</sequence>
<proteinExistence type="predicted"/>
<dbReference type="AlphaFoldDB" id="A0A4Y8VHV4"/>
<dbReference type="RefSeq" id="WP_134843639.1">
    <property type="nucleotide sequence ID" value="NZ_SGVY01000023.1"/>
</dbReference>
<dbReference type="OrthoDB" id="9799970at2"/>
<evidence type="ECO:0000256" key="1">
    <source>
        <dbReference type="SAM" id="SignalP"/>
    </source>
</evidence>
<name>A0A4Y8VHV4_9BACT</name>
<dbReference type="InterPro" id="IPR009045">
    <property type="entry name" value="Zn_M74/Hedgehog-like"/>
</dbReference>
<gene>
    <name evidence="3" type="ORF">EXN75_09630</name>
</gene>
<feature type="signal peptide" evidence="1">
    <location>
        <begin position="1"/>
        <end position="27"/>
    </location>
</feature>
<evidence type="ECO:0000313" key="3">
    <source>
        <dbReference type="EMBL" id="TFH79713.1"/>
    </source>
</evidence>
<feature type="chain" id="PRO_5021380712" evidence="1">
    <location>
        <begin position="28"/>
        <end position="236"/>
    </location>
</feature>
<evidence type="ECO:0000313" key="4">
    <source>
        <dbReference type="Proteomes" id="UP000297872"/>
    </source>
</evidence>
<evidence type="ECO:0000259" key="2">
    <source>
        <dbReference type="Pfam" id="PF13539"/>
    </source>
</evidence>
<dbReference type="GO" id="GO:0008233">
    <property type="term" value="F:peptidase activity"/>
    <property type="evidence" value="ECO:0007669"/>
    <property type="project" value="InterPro"/>
</dbReference>
<protein>
    <submittedName>
        <fullName evidence="3">M15 family peptidase</fullName>
    </submittedName>
</protein>
<reference evidence="3 4" key="1">
    <citation type="submission" date="2019-02" db="EMBL/GenBank/DDBJ databases">
        <title>Draft Genome Sequence of the Prevotella sp. BCRC 81118, Isolated from Human Feces.</title>
        <authorList>
            <person name="Huang C.-H."/>
        </authorList>
    </citation>
    <scope>NUCLEOTIDE SEQUENCE [LARGE SCALE GENOMIC DNA]</scope>
    <source>
        <strain evidence="3 4">BCRC 81118</strain>
    </source>
</reference>